<organism evidence="1 2">
    <name type="scientific">Marinobacter subterrani</name>
    <dbReference type="NCBI Taxonomy" id="1658765"/>
    <lineage>
        <taxon>Bacteria</taxon>
        <taxon>Pseudomonadati</taxon>
        <taxon>Pseudomonadota</taxon>
        <taxon>Gammaproteobacteria</taxon>
        <taxon>Pseudomonadales</taxon>
        <taxon>Marinobacteraceae</taxon>
        <taxon>Marinobacter</taxon>
    </lineage>
</organism>
<comment type="caution">
    <text evidence="1">The sequence shown here is derived from an EMBL/GenBank/DDBJ whole genome shotgun (WGS) entry which is preliminary data.</text>
</comment>
<dbReference type="PATRIC" id="fig|1658765.3.peg.2540"/>
<dbReference type="EMBL" id="LFBU01000001">
    <property type="protein sequence ID" value="KMQ76311.1"/>
    <property type="molecule type" value="Genomic_DNA"/>
</dbReference>
<gene>
    <name evidence="1" type="ORF">Msub_12522</name>
</gene>
<evidence type="ECO:0000313" key="2">
    <source>
        <dbReference type="Proteomes" id="UP000036102"/>
    </source>
</evidence>
<name>A0A0J7JEV4_9GAMM</name>
<dbReference type="AlphaFoldDB" id="A0A0J7JEV4"/>
<proteinExistence type="predicted"/>
<dbReference type="STRING" id="1658765.Msub_12522"/>
<protein>
    <submittedName>
        <fullName evidence="1">Uncharacterized protein</fullName>
    </submittedName>
</protein>
<accession>A0A0J7JEV4</accession>
<dbReference type="Proteomes" id="UP000036102">
    <property type="component" value="Unassembled WGS sequence"/>
</dbReference>
<sequence>MARKRAKPIQESAIKRDLKTPKYQMRVVEDKTRYRRQRDKTVRMEDFRKAA</sequence>
<dbReference type="RefSeq" id="WP_197083833.1">
    <property type="nucleotide sequence ID" value="NZ_JADQCF010000027.1"/>
</dbReference>
<reference evidence="1 2" key="1">
    <citation type="submission" date="2015-06" db="EMBL/GenBank/DDBJ databases">
        <title>Marinobacter subterrani, a genetically tractable neutrophilic iron-oxidizing strain isolated from the Soudan Iron Mine.</title>
        <authorList>
            <person name="Bonis B.M."/>
            <person name="Gralnick J.A."/>
        </authorList>
    </citation>
    <scope>NUCLEOTIDE SEQUENCE [LARGE SCALE GENOMIC DNA]</scope>
    <source>
        <strain evidence="1 2">JG233</strain>
    </source>
</reference>
<keyword evidence="2" id="KW-1185">Reference proteome</keyword>
<evidence type="ECO:0000313" key="1">
    <source>
        <dbReference type="EMBL" id="KMQ76311.1"/>
    </source>
</evidence>